<comment type="caution">
    <text evidence="9">The sequence shown here is derived from an EMBL/GenBank/DDBJ whole genome shotgun (WGS) entry which is preliminary data.</text>
</comment>
<dbReference type="Gene3D" id="2.60.120.200">
    <property type="match status" value="2"/>
</dbReference>
<comment type="subcellular location">
    <subcellularLocation>
        <location evidence="1">Membrane</location>
        <topology evidence="1">Single-pass type I membrane protein</topology>
    </subcellularLocation>
</comment>
<dbReference type="Pfam" id="PF03388">
    <property type="entry name" value="Lectin_leg-like"/>
    <property type="match status" value="2"/>
</dbReference>
<sequence>MAAGAGGLLAAAALLVAVAGPRPAPAELTDGNSEHLKREHSLMKPYQGAGSAAMPLWDFQGSTMVTSQYVRLTPDERSREGSIWNRVDWELHVHFKIHGAGKKNLHGDGLALWYTQERLVPGTVCSRGLPGRAEASHVPWAAQGAALGAAPVLEGPVFGSKDNFHGLAIFLDTYPNDEATERVFPYISAMVNNGSLTYDHSKDGRWTELAGCTADFRNQNHDTFLAIRYSRGRLTVMTDVEDKNEWKNCIDLAGVQLPTGYFFGASAGTGDLSDNHDIISMKLFQLMVEHPLEDEAVDWTKIEPSVSLLKSPKDNVDDPTGNFRSGPLTGWKVFLLLLCALLGIIVCAVVGAVVFQKRQERNKRFY</sequence>
<feature type="signal peptide" evidence="7">
    <location>
        <begin position="1"/>
        <end position="26"/>
    </location>
</feature>
<dbReference type="InterPro" id="IPR013320">
    <property type="entry name" value="ConA-like_dom_sf"/>
</dbReference>
<feature type="domain" description="L-type lectin-like" evidence="8">
    <location>
        <begin position="34"/>
        <end position="286"/>
    </location>
</feature>
<keyword evidence="4 6" id="KW-1133">Transmembrane helix</keyword>
<dbReference type="GO" id="GO:0005537">
    <property type="term" value="F:D-mannose binding"/>
    <property type="evidence" value="ECO:0007669"/>
    <property type="project" value="TreeGrafter"/>
</dbReference>
<reference evidence="9 10" key="1">
    <citation type="journal article" date="2023" name="J. Hered.">
        <title>Chromosome-level genome of the wood stork (Mycteria americana) provides insight into avian chromosome evolution.</title>
        <authorList>
            <person name="Flamio R. Jr."/>
            <person name="Ramstad K.M."/>
        </authorList>
    </citation>
    <scope>NUCLEOTIDE SEQUENCE [LARGE SCALE GENOMIC DNA]</scope>
    <source>
        <strain evidence="9">JAX WOST 10</strain>
    </source>
</reference>
<dbReference type="CDD" id="cd06901">
    <property type="entry name" value="lectin_VIP36_VIPL"/>
    <property type="match status" value="1"/>
</dbReference>
<dbReference type="GO" id="GO:0006888">
    <property type="term" value="P:endoplasmic reticulum to Golgi vesicle-mediated transport"/>
    <property type="evidence" value="ECO:0007669"/>
    <property type="project" value="TreeGrafter"/>
</dbReference>
<keyword evidence="3 7" id="KW-0732">Signal</keyword>
<name>A0AAN7S0Y6_MYCAM</name>
<dbReference type="PROSITE" id="PS51328">
    <property type="entry name" value="L_LECTIN_LIKE"/>
    <property type="match status" value="1"/>
</dbReference>
<dbReference type="InterPro" id="IPR051136">
    <property type="entry name" value="Intracellular_Lectin-GPT"/>
</dbReference>
<proteinExistence type="predicted"/>
<evidence type="ECO:0000313" key="9">
    <source>
        <dbReference type="EMBL" id="KAK4814488.1"/>
    </source>
</evidence>
<dbReference type="GO" id="GO:0000139">
    <property type="term" value="C:Golgi membrane"/>
    <property type="evidence" value="ECO:0007669"/>
    <property type="project" value="TreeGrafter"/>
</dbReference>
<dbReference type="InterPro" id="IPR035664">
    <property type="entry name" value="VIP36_lectin"/>
</dbReference>
<protein>
    <recommendedName>
        <fullName evidence="8">L-type lectin-like domain-containing protein</fullName>
    </recommendedName>
</protein>
<evidence type="ECO:0000256" key="1">
    <source>
        <dbReference type="ARBA" id="ARBA00004479"/>
    </source>
</evidence>
<dbReference type="GO" id="GO:0005789">
    <property type="term" value="C:endoplasmic reticulum membrane"/>
    <property type="evidence" value="ECO:0007669"/>
    <property type="project" value="TreeGrafter"/>
</dbReference>
<dbReference type="SUPFAM" id="SSF49899">
    <property type="entry name" value="Concanavalin A-like lectins/glucanases"/>
    <property type="match status" value="1"/>
</dbReference>
<dbReference type="EMBL" id="JAUNZN010000011">
    <property type="protein sequence ID" value="KAK4814488.1"/>
    <property type="molecule type" value="Genomic_DNA"/>
</dbReference>
<evidence type="ECO:0000256" key="2">
    <source>
        <dbReference type="ARBA" id="ARBA00022692"/>
    </source>
</evidence>
<keyword evidence="2 6" id="KW-0812">Transmembrane</keyword>
<gene>
    <name evidence="9" type="ORF">QYF61_020850</name>
</gene>
<organism evidence="9 10">
    <name type="scientific">Mycteria americana</name>
    <name type="common">Wood stork</name>
    <dbReference type="NCBI Taxonomy" id="33587"/>
    <lineage>
        <taxon>Eukaryota</taxon>
        <taxon>Metazoa</taxon>
        <taxon>Chordata</taxon>
        <taxon>Craniata</taxon>
        <taxon>Vertebrata</taxon>
        <taxon>Euteleostomi</taxon>
        <taxon>Archelosauria</taxon>
        <taxon>Archosauria</taxon>
        <taxon>Dinosauria</taxon>
        <taxon>Saurischia</taxon>
        <taxon>Theropoda</taxon>
        <taxon>Coelurosauria</taxon>
        <taxon>Aves</taxon>
        <taxon>Neognathae</taxon>
        <taxon>Neoaves</taxon>
        <taxon>Aequornithes</taxon>
        <taxon>Ciconiiformes</taxon>
        <taxon>Ciconiidae</taxon>
        <taxon>Mycteria</taxon>
    </lineage>
</organism>
<dbReference type="Proteomes" id="UP001333110">
    <property type="component" value="Unassembled WGS sequence"/>
</dbReference>
<dbReference type="GO" id="GO:0030134">
    <property type="term" value="C:COPII-coated ER to Golgi transport vesicle"/>
    <property type="evidence" value="ECO:0007669"/>
    <property type="project" value="TreeGrafter"/>
</dbReference>
<dbReference type="AlphaFoldDB" id="A0AAN7S0Y6"/>
<dbReference type="GO" id="GO:0005793">
    <property type="term" value="C:endoplasmic reticulum-Golgi intermediate compartment"/>
    <property type="evidence" value="ECO:0007669"/>
    <property type="project" value="TreeGrafter"/>
</dbReference>
<feature type="transmembrane region" description="Helical" evidence="6">
    <location>
        <begin position="333"/>
        <end position="355"/>
    </location>
</feature>
<accession>A0AAN7S0Y6</accession>
<keyword evidence="10" id="KW-1185">Reference proteome</keyword>
<dbReference type="PANTHER" id="PTHR12223:SF36">
    <property type="entry name" value="VESICULAR INTEGRAL-MEMBRANE PROTEIN VIP36"/>
    <property type="match status" value="1"/>
</dbReference>
<evidence type="ECO:0000259" key="8">
    <source>
        <dbReference type="PROSITE" id="PS51328"/>
    </source>
</evidence>
<keyword evidence="5 6" id="KW-0472">Membrane</keyword>
<evidence type="ECO:0000256" key="3">
    <source>
        <dbReference type="ARBA" id="ARBA00022729"/>
    </source>
</evidence>
<evidence type="ECO:0000256" key="7">
    <source>
        <dbReference type="SAM" id="SignalP"/>
    </source>
</evidence>
<feature type="chain" id="PRO_5042907384" description="L-type lectin-like domain-containing protein" evidence="7">
    <location>
        <begin position="27"/>
        <end position="366"/>
    </location>
</feature>
<evidence type="ECO:0000256" key="4">
    <source>
        <dbReference type="ARBA" id="ARBA00022989"/>
    </source>
</evidence>
<evidence type="ECO:0000256" key="6">
    <source>
        <dbReference type="SAM" id="Phobius"/>
    </source>
</evidence>
<dbReference type="PANTHER" id="PTHR12223">
    <property type="entry name" value="VESICULAR MANNOSE-BINDING LECTIN"/>
    <property type="match status" value="1"/>
</dbReference>
<dbReference type="InterPro" id="IPR005052">
    <property type="entry name" value="Lectin_leg"/>
</dbReference>
<evidence type="ECO:0000313" key="10">
    <source>
        <dbReference type="Proteomes" id="UP001333110"/>
    </source>
</evidence>
<evidence type="ECO:0000256" key="5">
    <source>
        <dbReference type="ARBA" id="ARBA00023136"/>
    </source>
</evidence>